<dbReference type="Proteomes" id="UP000681720">
    <property type="component" value="Unassembled WGS sequence"/>
</dbReference>
<sequence length="77" mass="8358">ILTSLLEAIPATKLPKLVGDTILTRLESPYDASGDTVIPYDSTVTIESGTILRFPRGSQLTVRGRLIAKVNILIYSN</sequence>
<proteinExistence type="predicted"/>
<evidence type="ECO:0000313" key="1">
    <source>
        <dbReference type="EMBL" id="CAF5186832.1"/>
    </source>
</evidence>
<evidence type="ECO:0000313" key="2">
    <source>
        <dbReference type="Proteomes" id="UP000681720"/>
    </source>
</evidence>
<protein>
    <submittedName>
        <fullName evidence="1">Uncharacterized protein</fullName>
    </submittedName>
</protein>
<feature type="non-terminal residue" evidence="1">
    <location>
        <position position="1"/>
    </location>
</feature>
<dbReference type="AlphaFoldDB" id="A0A8S3HPS9"/>
<gene>
    <name evidence="1" type="ORF">GIL414_LOCUS71421</name>
</gene>
<organism evidence="1 2">
    <name type="scientific">Rotaria magnacalcarata</name>
    <dbReference type="NCBI Taxonomy" id="392030"/>
    <lineage>
        <taxon>Eukaryota</taxon>
        <taxon>Metazoa</taxon>
        <taxon>Spiralia</taxon>
        <taxon>Gnathifera</taxon>
        <taxon>Rotifera</taxon>
        <taxon>Eurotatoria</taxon>
        <taxon>Bdelloidea</taxon>
        <taxon>Philodinida</taxon>
        <taxon>Philodinidae</taxon>
        <taxon>Rotaria</taxon>
    </lineage>
</organism>
<comment type="caution">
    <text evidence="1">The sequence shown here is derived from an EMBL/GenBank/DDBJ whole genome shotgun (WGS) entry which is preliminary data.</text>
</comment>
<dbReference type="EMBL" id="CAJOBJ010334270">
    <property type="protein sequence ID" value="CAF5186832.1"/>
    <property type="molecule type" value="Genomic_DNA"/>
</dbReference>
<reference evidence="1" key="1">
    <citation type="submission" date="2021-02" db="EMBL/GenBank/DDBJ databases">
        <authorList>
            <person name="Nowell W R."/>
        </authorList>
    </citation>
    <scope>NUCLEOTIDE SEQUENCE</scope>
</reference>
<accession>A0A8S3HPS9</accession>
<name>A0A8S3HPS9_9BILA</name>